<gene>
    <name evidence="1" type="ORF">DealDRAFT_2547</name>
</gene>
<protein>
    <recommendedName>
        <fullName evidence="3">DUF1540 domain-containing protein</fullName>
    </recommendedName>
</protein>
<keyword evidence="2" id="KW-1185">Reference proteome</keyword>
<reference evidence="1 2" key="1">
    <citation type="submission" date="2009-02" db="EMBL/GenBank/DDBJ databases">
        <title>Sequencing of the draft genome and assembly of Dethiobacter alkaliphilus AHT 1.</title>
        <authorList>
            <consortium name="US DOE Joint Genome Institute (JGI-PGF)"/>
            <person name="Lucas S."/>
            <person name="Copeland A."/>
            <person name="Lapidus A."/>
            <person name="Glavina del Rio T."/>
            <person name="Dalin E."/>
            <person name="Tice H."/>
            <person name="Bruce D."/>
            <person name="Goodwin L."/>
            <person name="Pitluck S."/>
            <person name="Larimer F."/>
            <person name="Land M.L."/>
            <person name="Hauser L."/>
            <person name="Muyzer G."/>
        </authorList>
    </citation>
    <scope>NUCLEOTIDE SEQUENCE [LARGE SCALE GENOMIC DNA]</scope>
    <source>
        <strain evidence="1 2">AHT 1</strain>
    </source>
</reference>
<dbReference type="STRING" id="555088.DealDRAFT_2547"/>
<evidence type="ECO:0008006" key="3">
    <source>
        <dbReference type="Google" id="ProtNLM"/>
    </source>
</evidence>
<comment type="caution">
    <text evidence="1">The sequence shown here is derived from an EMBL/GenBank/DDBJ whole genome shotgun (WGS) entry which is preliminary data.</text>
</comment>
<dbReference type="AlphaFoldDB" id="C0GJ88"/>
<evidence type="ECO:0000313" key="2">
    <source>
        <dbReference type="Proteomes" id="UP000006443"/>
    </source>
</evidence>
<proteinExistence type="predicted"/>
<organism evidence="1 2">
    <name type="scientific">Dethiobacter alkaliphilus AHT 1</name>
    <dbReference type="NCBI Taxonomy" id="555088"/>
    <lineage>
        <taxon>Bacteria</taxon>
        <taxon>Bacillati</taxon>
        <taxon>Bacillota</taxon>
        <taxon>Dethiobacteria</taxon>
        <taxon>Dethiobacterales</taxon>
        <taxon>Dethiobacteraceae</taxon>
        <taxon>Dethiobacter</taxon>
    </lineage>
</organism>
<sequence>MPDLTCNSDCKFQKEGKCTLERADWAKSSDGAECMSHLFEKEDSCRF</sequence>
<dbReference type="Proteomes" id="UP000006443">
    <property type="component" value="Unassembled WGS sequence"/>
</dbReference>
<accession>C0GJ88</accession>
<name>C0GJ88_DETAL</name>
<evidence type="ECO:0000313" key="1">
    <source>
        <dbReference type="EMBL" id="EEG76573.1"/>
    </source>
</evidence>
<dbReference type="EMBL" id="ACJM01000015">
    <property type="protein sequence ID" value="EEG76573.1"/>
    <property type="molecule type" value="Genomic_DNA"/>
</dbReference>